<evidence type="ECO:0000256" key="3">
    <source>
        <dbReference type="SAM" id="MobiDB-lite"/>
    </source>
</evidence>
<feature type="region of interest" description="Disordered" evidence="3">
    <location>
        <begin position="308"/>
        <end position="367"/>
    </location>
</feature>
<dbReference type="Gene3D" id="3.30.70.330">
    <property type="match status" value="1"/>
</dbReference>
<protein>
    <recommendedName>
        <fullName evidence="4">RRM domain-containing protein</fullName>
    </recommendedName>
</protein>
<keyword evidence="1 2" id="KW-0694">RNA-binding</keyword>
<evidence type="ECO:0000256" key="1">
    <source>
        <dbReference type="ARBA" id="ARBA00022884"/>
    </source>
</evidence>
<name>A0A6A6NUN3_9PEZI</name>
<dbReference type="PANTHER" id="PTHR47640:SF11">
    <property type="entry name" value="RNA-BINDING PROTEIN 42"/>
    <property type="match status" value="1"/>
</dbReference>
<dbReference type="PROSITE" id="PS50102">
    <property type="entry name" value="RRM"/>
    <property type="match status" value="1"/>
</dbReference>
<dbReference type="Proteomes" id="UP000799766">
    <property type="component" value="Unassembled WGS sequence"/>
</dbReference>
<dbReference type="GO" id="GO:0003729">
    <property type="term" value="F:mRNA binding"/>
    <property type="evidence" value="ECO:0007669"/>
    <property type="project" value="InterPro"/>
</dbReference>
<dbReference type="InterPro" id="IPR000504">
    <property type="entry name" value="RRM_dom"/>
</dbReference>
<feature type="domain" description="RRM" evidence="4">
    <location>
        <begin position="233"/>
        <end position="311"/>
    </location>
</feature>
<dbReference type="OrthoDB" id="1749473at2759"/>
<sequence>MSYPPPPGIASAKPVSPAPPGLGGAHPSLPARPSSTSGTPGTQQNGKATPTGAPGTSSAGPSFAFTGFKPRSPGAYNYGTYQQYPQQPQTYYKGATPADPYSATATPPQIRNPFPAPGQNQAGYGRGAGRGYSGNAMYDPEYEEAVRQWQSAYAAKDDSDTNKVRMGGRAGLGRGDSGVTYAVGPEAVGPATPADTTATAAGAQPEKQKTVVRQGGGQSWQDSTLLEWNPAHFRIFVGNLAGEVTDESLLKAFSRYKSVQKARVIRDKRTTKSKGYGFVSFADGDDMFQAAKEMNGKYIGSHPVLIKRSTTEIKPTAPPDHRKGKGGGNNGGGGAGHGGGGKDVLGANTGAGVKKHDKKKGGLKILG</sequence>
<organism evidence="5 6">
    <name type="scientific">Lineolata rhizophorae</name>
    <dbReference type="NCBI Taxonomy" id="578093"/>
    <lineage>
        <taxon>Eukaryota</taxon>
        <taxon>Fungi</taxon>
        <taxon>Dikarya</taxon>
        <taxon>Ascomycota</taxon>
        <taxon>Pezizomycotina</taxon>
        <taxon>Dothideomycetes</taxon>
        <taxon>Dothideomycetes incertae sedis</taxon>
        <taxon>Lineolatales</taxon>
        <taxon>Lineolataceae</taxon>
        <taxon>Lineolata</taxon>
    </lineage>
</organism>
<evidence type="ECO:0000313" key="5">
    <source>
        <dbReference type="EMBL" id="KAF2455426.1"/>
    </source>
</evidence>
<evidence type="ECO:0000313" key="6">
    <source>
        <dbReference type="Proteomes" id="UP000799766"/>
    </source>
</evidence>
<dbReference type="Pfam" id="PF00076">
    <property type="entry name" value="RRM_1"/>
    <property type="match status" value="1"/>
</dbReference>
<gene>
    <name evidence="5" type="ORF">BDY21DRAFT_289692</name>
</gene>
<dbReference type="AlphaFoldDB" id="A0A6A6NUN3"/>
<dbReference type="InterPro" id="IPR034215">
    <property type="entry name" value="RBM42_RRM"/>
</dbReference>
<accession>A0A6A6NUN3</accession>
<dbReference type="SMART" id="SM00360">
    <property type="entry name" value="RRM"/>
    <property type="match status" value="1"/>
</dbReference>
<feature type="region of interest" description="Disordered" evidence="3">
    <location>
        <begin position="1"/>
        <end position="69"/>
    </location>
</feature>
<keyword evidence="6" id="KW-1185">Reference proteome</keyword>
<dbReference type="EMBL" id="MU001687">
    <property type="protein sequence ID" value="KAF2455426.1"/>
    <property type="molecule type" value="Genomic_DNA"/>
</dbReference>
<dbReference type="CDD" id="cd12383">
    <property type="entry name" value="RRM_RBM42"/>
    <property type="match status" value="1"/>
</dbReference>
<dbReference type="InterPro" id="IPR012677">
    <property type="entry name" value="Nucleotide-bd_a/b_plait_sf"/>
</dbReference>
<feature type="compositionally biased region" description="Gly residues" evidence="3">
    <location>
        <begin position="326"/>
        <end position="343"/>
    </location>
</feature>
<dbReference type="InterPro" id="IPR035979">
    <property type="entry name" value="RBD_domain_sf"/>
</dbReference>
<evidence type="ECO:0000259" key="4">
    <source>
        <dbReference type="PROSITE" id="PS50102"/>
    </source>
</evidence>
<feature type="compositionally biased region" description="Polar residues" evidence="3">
    <location>
        <begin position="33"/>
        <end position="60"/>
    </location>
</feature>
<dbReference type="InterPro" id="IPR050825">
    <property type="entry name" value="RBM42_RBP45_47-like"/>
</dbReference>
<reference evidence="5" key="1">
    <citation type="journal article" date="2020" name="Stud. Mycol.">
        <title>101 Dothideomycetes genomes: a test case for predicting lifestyles and emergence of pathogens.</title>
        <authorList>
            <person name="Haridas S."/>
            <person name="Albert R."/>
            <person name="Binder M."/>
            <person name="Bloem J."/>
            <person name="Labutti K."/>
            <person name="Salamov A."/>
            <person name="Andreopoulos B."/>
            <person name="Baker S."/>
            <person name="Barry K."/>
            <person name="Bills G."/>
            <person name="Bluhm B."/>
            <person name="Cannon C."/>
            <person name="Castanera R."/>
            <person name="Culley D."/>
            <person name="Daum C."/>
            <person name="Ezra D."/>
            <person name="Gonzalez J."/>
            <person name="Henrissat B."/>
            <person name="Kuo A."/>
            <person name="Liang C."/>
            <person name="Lipzen A."/>
            <person name="Lutzoni F."/>
            <person name="Magnuson J."/>
            <person name="Mondo S."/>
            <person name="Nolan M."/>
            <person name="Ohm R."/>
            <person name="Pangilinan J."/>
            <person name="Park H.-J."/>
            <person name="Ramirez L."/>
            <person name="Alfaro M."/>
            <person name="Sun H."/>
            <person name="Tritt A."/>
            <person name="Yoshinaga Y."/>
            <person name="Zwiers L.-H."/>
            <person name="Turgeon B."/>
            <person name="Goodwin S."/>
            <person name="Spatafora J."/>
            <person name="Crous P."/>
            <person name="Grigoriev I."/>
        </authorList>
    </citation>
    <scope>NUCLEOTIDE SEQUENCE</scope>
    <source>
        <strain evidence="5">ATCC 16933</strain>
    </source>
</reference>
<feature type="compositionally biased region" description="Basic residues" evidence="3">
    <location>
        <begin position="353"/>
        <end position="367"/>
    </location>
</feature>
<evidence type="ECO:0000256" key="2">
    <source>
        <dbReference type="PROSITE-ProRule" id="PRU00176"/>
    </source>
</evidence>
<dbReference type="SUPFAM" id="SSF54928">
    <property type="entry name" value="RNA-binding domain, RBD"/>
    <property type="match status" value="1"/>
</dbReference>
<proteinExistence type="predicted"/>
<dbReference type="PANTHER" id="PTHR47640">
    <property type="entry name" value="TRNA SELENOCYSTEINE 1-ASSOCIATED PROTEIN 1-RELATED-RELATED"/>
    <property type="match status" value="1"/>
</dbReference>